<organism evidence="1 2">
    <name type="scientific">Zalerion maritima</name>
    <dbReference type="NCBI Taxonomy" id="339359"/>
    <lineage>
        <taxon>Eukaryota</taxon>
        <taxon>Fungi</taxon>
        <taxon>Dikarya</taxon>
        <taxon>Ascomycota</taxon>
        <taxon>Pezizomycotina</taxon>
        <taxon>Sordariomycetes</taxon>
        <taxon>Lulworthiomycetidae</taxon>
        <taxon>Lulworthiales</taxon>
        <taxon>Lulworthiaceae</taxon>
        <taxon>Zalerion</taxon>
    </lineage>
</organism>
<evidence type="ECO:0000313" key="1">
    <source>
        <dbReference type="EMBL" id="KAJ2898729.1"/>
    </source>
</evidence>
<comment type="caution">
    <text evidence="1">The sequence shown here is derived from an EMBL/GenBank/DDBJ whole genome shotgun (WGS) entry which is preliminary data.</text>
</comment>
<protein>
    <submittedName>
        <fullName evidence="1">Uncharacterized protein</fullName>
    </submittedName>
</protein>
<gene>
    <name evidence="1" type="ORF">MKZ38_003681</name>
</gene>
<accession>A0AAD5WQ28</accession>
<dbReference type="Proteomes" id="UP001201980">
    <property type="component" value="Unassembled WGS sequence"/>
</dbReference>
<evidence type="ECO:0000313" key="2">
    <source>
        <dbReference type="Proteomes" id="UP001201980"/>
    </source>
</evidence>
<sequence length="189" mass="20588">MPSQNAVSFSFEADVVNTAFLTHLLADQLPEPLSDSGHDQLPNVDISKHLESYLAPFVNDLGFLNVFRHVTSYESVTAIHQLSCIPKGLRAAGDAIHVVASIKQLVLTSQRRENLYIVAIQRRAYPAAFSSHILGMAGELLLGDVPTLKGYTLLPTRVECKAHPVEAPKTPGGHVEMAIDYALANVVFM</sequence>
<dbReference type="EMBL" id="JAKWBI020000219">
    <property type="protein sequence ID" value="KAJ2898729.1"/>
    <property type="molecule type" value="Genomic_DNA"/>
</dbReference>
<dbReference type="AlphaFoldDB" id="A0AAD5WQ28"/>
<reference evidence="1" key="1">
    <citation type="submission" date="2022-07" db="EMBL/GenBank/DDBJ databases">
        <title>Draft genome sequence of Zalerion maritima ATCC 34329, a (micro)plastics degrading marine fungus.</title>
        <authorList>
            <person name="Paco A."/>
            <person name="Goncalves M.F.M."/>
            <person name="Rocha-Santos T.A.P."/>
            <person name="Alves A."/>
        </authorList>
    </citation>
    <scope>NUCLEOTIDE SEQUENCE</scope>
    <source>
        <strain evidence="1">ATCC 34329</strain>
    </source>
</reference>
<proteinExistence type="predicted"/>
<name>A0AAD5WQ28_9PEZI</name>
<keyword evidence="2" id="KW-1185">Reference proteome</keyword>